<feature type="transmembrane region" description="Helical" evidence="5">
    <location>
        <begin position="195"/>
        <end position="213"/>
    </location>
</feature>
<feature type="transmembrane region" description="Helical" evidence="5">
    <location>
        <begin position="282"/>
        <end position="300"/>
    </location>
</feature>
<keyword evidence="4 5" id="KW-0472">Membrane</keyword>
<feature type="transmembrane region" description="Helical" evidence="5">
    <location>
        <begin position="491"/>
        <end position="509"/>
    </location>
</feature>
<evidence type="ECO:0000256" key="1">
    <source>
        <dbReference type="ARBA" id="ARBA00004141"/>
    </source>
</evidence>
<dbReference type="InterPro" id="IPR011701">
    <property type="entry name" value="MFS"/>
</dbReference>
<keyword evidence="3 5" id="KW-1133">Transmembrane helix</keyword>
<evidence type="ECO:0000256" key="3">
    <source>
        <dbReference type="ARBA" id="ARBA00022989"/>
    </source>
</evidence>
<protein>
    <submittedName>
        <fullName evidence="8">Organic cation transporter protein-like</fullName>
    </submittedName>
</protein>
<feature type="transmembrane region" description="Helical" evidence="5">
    <location>
        <begin position="53"/>
        <end position="75"/>
    </location>
</feature>
<keyword evidence="2 5" id="KW-0812">Transmembrane</keyword>
<dbReference type="RefSeq" id="XP_026496278.2">
    <property type="nucleotide sequence ID" value="XM_026640493.2"/>
</dbReference>
<dbReference type="CDD" id="cd17317">
    <property type="entry name" value="MFS_SLC22"/>
    <property type="match status" value="1"/>
</dbReference>
<dbReference type="InterPro" id="IPR036259">
    <property type="entry name" value="MFS_trans_sf"/>
</dbReference>
<feature type="transmembrane region" description="Helical" evidence="5">
    <location>
        <begin position="369"/>
        <end position="390"/>
    </location>
</feature>
<feature type="transmembrane region" description="Helical" evidence="5">
    <location>
        <begin position="219"/>
        <end position="241"/>
    </location>
</feature>
<evidence type="ECO:0000313" key="8">
    <source>
        <dbReference type="RefSeq" id="XP_026496278.2"/>
    </source>
</evidence>
<name>A0A8B8IGT5_VANTA</name>
<dbReference type="OMA" id="GIPSMMF"/>
<dbReference type="PROSITE" id="PS50850">
    <property type="entry name" value="MFS"/>
    <property type="match status" value="1"/>
</dbReference>
<feature type="transmembrane region" description="Helical" evidence="5">
    <location>
        <begin position="253"/>
        <end position="276"/>
    </location>
</feature>
<sequence length="567" mass="63001">MADIQKGNNFVEDRKESITNGIEANVVEKPVDLDDVLTNELGQFGRFQLRNMLLVAVPIIMSAFMSEFIFSAAAIPHRCQIPECGEKSNLEDFEPEWILNAVPETSTGFDSCQRFTPHSLSSNGTLDNCPANLFNQTSTVSCDGFVYARDNSVVYDFDLGCQDWLRALAGTLNSVGTLLVLPITGYVSDRFGRRVALVISVFNLATFGVIRAFSVNYTMYMILQIVQTTLGAGTFSSAYIFAAELVGPKYRVLASATSTSMFAVGQVLLGSVAWLIQPWRYMILALHIPCFLIISYYWILSESVRWLLSKQRFEEARVVLENVARVNKKEISEKSMEALMNPPQAASPEGITEEGKPNLIKSIIRSPILLRRVCTTPIWWITTTFVYYGLSINSTSLSDTMYLNYILTCAIEIPGFYTAVLILDRIGRKATLSVGYFFSSACNIAFVFIPSDYYALRLVIFLLGKFGISTVMTSVYLYTSELYPTEFRHSLLAFSSMIGRVGSITAPLTPVLMDYWHGIPSILFGVMGILSGLLVLTQPETLGTKMPNTLAEAEALGRPESKTQNTR</sequence>
<dbReference type="PROSITE" id="PS00216">
    <property type="entry name" value="SUGAR_TRANSPORT_1"/>
    <property type="match status" value="2"/>
</dbReference>
<proteinExistence type="predicted"/>
<feature type="transmembrane region" description="Helical" evidence="5">
    <location>
        <begin position="164"/>
        <end position="183"/>
    </location>
</feature>
<accession>A0A8B8IGT5</accession>
<dbReference type="AlphaFoldDB" id="A0A8B8IGT5"/>
<dbReference type="GO" id="GO:0016020">
    <property type="term" value="C:membrane"/>
    <property type="evidence" value="ECO:0007669"/>
    <property type="project" value="UniProtKB-SubCell"/>
</dbReference>
<evidence type="ECO:0000256" key="4">
    <source>
        <dbReference type="ARBA" id="ARBA00023136"/>
    </source>
</evidence>
<dbReference type="GO" id="GO:0022857">
    <property type="term" value="F:transmembrane transporter activity"/>
    <property type="evidence" value="ECO:0007669"/>
    <property type="project" value="InterPro"/>
</dbReference>
<evidence type="ECO:0000256" key="5">
    <source>
        <dbReference type="SAM" id="Phobius"/>
    </source>
</evidence>
<evidence type="ECO:0000313" key="7">
    <source>
        <dbReference type="Proteomes" id="UP001652626"/>
    </source>
</evidence>
<dbReference type="Gene3D" id="1.20.1250.20">
    <property type="entry name" value="MFS general substrate transporter like domains"/>
    <property type="match status" value="1"/>
</dbReference>
<dbReference type="OrthoDB" id="2261376at2759"/>
<feature type="transmembrane region" description="Helical" evidence="5">
    <location>
        <begin position="515"/>
        <end position="536"/>
    </location>
</feature>
<feature type="transmembrane region" description="Helical" evidence="5">
    <location>
        <begin position="402"/>
        <end position="423"/>
    </location>
</feature>
<keyword evidence="7" id="KW-1185">Reference proteome</keyword>
<evidence type="ECO:0000256" key="2">
    <source>
        <dbReference type="ARBA" id="ARBA00022692"/>
    </source>
</evidence>
<dbReference type="PANTHER" id="PTHR24064">
    <property type="entry name" value="SOLUTE CARRIER FAMILY 22 MEMBER"/>
    <property type="match status" value="1"/>
</dbReference>
<dbReference type="SUPFAM" id="SSF103473">
    <property type="entry name" value="MFS general substrate transporter"/>
    <property type="match status" value="1"/>
</dbReference>
<dbReference type="InterPro" id="IPR020846">
    <property type="entry name" value="MFS_dom"/>
</dbReference>
<feature type="transmembrane region" description="Helical" evidence="5">
    <location>
        <begin position="455"/>
        <end position="479"/>
    </location>
</feature>
<dbReference type="GeneID" id="113400823"/>
<evidence type="ECO:0000259" key="6">
    <source>
        <dbReference type="PROSITE" id="PS50850"/>
    </source>
</evidence>
<feature type="domain" description="Major facilitator superfamily (MFS) profile" evidence="6">
    <location>
        <begin position="116"/>
        <end position="543"/>
    </location>
</feature>
<reference evidence="8" key="1">
    <citation type="submission" date="2025-08" db="UniProtKB">
        <authorList>
            <consortium name="RefSeq"/>
        </authorList>
    </citation>
    <scope>IDENTIFICATION</scope>
    <source>
        <tissue evidence="8">Whole body</tissue>
    </source>
</reference>
<dbReference type="InterPro" id="IPR005829">
    <property type="entry name" value="Sugar_transporter_CS"/>
</dbReference>
<comment type="subcellular location">
    <subcellularLocation>
        <location evidence="1">Membrane</location>
        <topology evidence="1">Multi-pass membrane protein</topology>
    </subcellularLocation>
</comment>
<gene>
    <name evidence="8" type="primary">LOC113400823</name>
</gene>
<feature type="transmembrane region" description="Helical" evidence="5">
    <location>
        <begin position="430"/>
        <end position="449"/>
    </location>
</feature>
<organism evidence="7 8">
    <name type="scientific">Vanessa tameamea</name>
    <name type="common">Kamehameha butterfly</name>
    <dbReference type="NCBI Taxonomy" id="334116"/>
    <lineage>
        <taxon>Eukaryota</taxon>
        <taxon>Metazoa</taxon>
        <taxon>Ecdysozoa</taxon>
        <taxon>Arthropoda</taxon>
        <taxon>Hexapoda</taxon>
        <taxon>Insecta</taxon>
        <taxon>Pterygota</taxon>
        <taxon>Neoptera</taxon>
        <taxon>Endopterygota</taxon>
        <taxon>Lepidoptera</taxon>
        <taxon>Glossata</taxon>
        <taxon>Ditrysia</taxon>
        <taxon>Papilionoidea</taxon>
        <taxon>Nymphalidae</taxon>
        <taxon>Nymphalinae</taxon>
        <taxon>Vanessa</taxon>
    </lineage>
</organism>
<dbReference type="Proteomes" id="UP001652626">
    <property type="component" value="Chromosome 11"/>
</dbReference>
<dbReference type="Pfam" id="PF07690">
    <property type="entry name" value="MFS_1"/>
    <property type="match status" value="1"/>
</dbReference>